<dbReference type="Proteomes" id="UP001266305">
    <property type="component" value="Unassembled WGS sequence"/>
</dbReference>
<dbReference type="EMBL" id="JASSZA010000014">
    <property type="protein sequence ID" value="KAK2094194.1"/>
    <property type="molecule type" value="Genomic_DNA"/>
</dbReference>
<accession>A0ABQ9UBL0</accession>
<evidence type="ECO:0000313" key="2">
    <source>
        <dbReference type="EMBL" id="KAK2094194.1"/>
    </source>
</evidence>
<name>A0ABQ9UBL0_SAGOE</name>
<proteinExistence type="predicted"/>
<keyword evidence="3" id="KW-1185">Reference proteome</keyword>
<reference evidence="2 3" key="1">
    <citation type="submission" date="2023-05" db="EMBL/GenBank/DDBJ databases">
        <title>B98-5 Cell Line De Novo Hybrid Assembly: An Optical Mapping Approach.</title>
        <authorList>
            <person name="Kananen K."/>
            <person name="Auerbach J.A."/>
            <person name="Kautto E."/>
            <person name="Blachly J.S."/>
        </authorList>
    </citation>
    <scope>NUCLEOTIDE SEQUENCE [LARGE SCALE GENOMIC DNA]</scope>
    <source>
        <strain evidence="2">B95-8</strain>
        <tissue evidence="2">Cell line</tissue>
    </source>
</reference>
<sequence>MLRIPNWSWVELPRIQEDTTISYTRGGQALSDIQHTVSGEGPDPGTQEMGLATATQRRQGRAGLAPNAPRTVAVRSRPQSPGASSALMGDDRMFIQPGYRAELHLPARDCPNFPEAKLRIQK</sequence>
<evidence type="ECO:0000313" key="3">
    <source>
        <dbReference type="Proteomes" id="UP001266305"/>
    </source>
</evidence>
<feature type="non-terminal residue" evidence="2">
    <location>
        <position position="122"/>
    </location>
</feature>
<feature type="region of interest" description="Disordered" evidence="1">
    <location>
        <begin position="56"/>
        <end position="91"/>
    </location>
</feature>
<gene>
    <name evidence="2" type="ORF">P7K49_027932</name>
</gene>
<comment type="caution">
    <text evidence="2">The sequence shown here is derived from an EMBL/GenBank/DDBJ whole genome shotgun (WGS) entry which is preliminary data.</text>
</comment>
<evidence type="ECO:0000256" key="1">
    <source>
        <dbReference type="SAM" id="MobiDB-lite"/>
    </source>
</evidence>
<organism evidence="2 3">
    <name type="scientific">Saguinus oedipus</name>
    <name type="common">Cotton-top tamarin</name>
    <name type="synonym">Oedipomidas oedipus</name>
    <dbReference type="NCBI Taxonomy" id="9490"/>
    <lineage>
        <taxon>Eukaryota</taxon>
        <taxon>Metazoa</taxon>
        <taxon>Chordata</taxon>
        <taxon>Craniata</taxon>
        <taxon>Vertebrata</taxon>
        <taxon>Euteleostomi</taxon>
        <taxon>Mammalia</taxon>
        <taxon>Eutheria</taxon>
        <taxon>Euarchontoglires</taxon>
        <taxon>Primates</taxon>
        <taxon>Haplorrhini</taxon>
        <taxon>Platyrrhini</taxon>
        <taxon>Cebidae</taxon>
        <taxon>Callitrichinae</taxon>
        <taxon>Saguinus</taxon>
    </lineage>
</organism>
<protein>
    <submittedName>
        <fullName evidence="2">Uncharacterized protein</fullName>
    </submittedName>
</protein>